<dbReference type="AlphaFoldDB" id="A0A9W9SMW4"/>
<gene>
    <name evidence="2" type="ORF">N7496_003052</name>
</gene>
<accession>A0A9W9SMW4</accession>
<keyword evidence="3" id="KW-1185">Reference proteome</keyword>
<evidence type="ECO:0000313" key="2">
    <source>
        <dbReference type="EMBL" id="KAJ5380624.1"/>
    </source>
</evidence>
<evidence type="ECO:0000313" key="3">
    <source>
        <dbReference type="Proteomes" id="UP001147782"/>
    </source>
</evidence>
<organism evidence="2 3">
    <name type="scientific">Penicillium cataractarum</name>
    <dbReference type="NCBI Taxonomy" id="2100454"/>
    <lineage>
        <taxon>Eukaryota</taxon>
        <taxon>Fungi</taxon>
        <taxon>Dikarya</taxon>
        <taxon>Ascomycota</taxon>
        <taxon>Pezizomycotina</taxon>
        <taxon>Eurotiomycetes</taxon>
        <taxon>Eurotiomycetidae</taxon>
        <taxon>Eurotiales</taxon>
        <taxon>Aspergillaceae</taxon>
        <taxon>Penicillium</taxon>
    </lineage>
</organism>
<evidence type="ECO:0000256" key="1">
    <source>
        <dbReference type="SAM" id="Phobius"/>
    </source>
</evidence>
<reference evidence="2" key="2">
    <citation type="journal article" date="2023" name="IMA Fungus">
        <title>Comparative genomic study of the Penicillium genus elucidates a diverse pangenome and 15 lateral gene transfer events.</title>
        <authorList>
            <person name="Petersen C."/>
            <person name="Sorensen T."/>
            <person name="Nielsen M.R."/>
            <person name="Sondergaard T.E."/>
            <person name="Sorensen J.L."/>
            <person name="Fitzpatrick D.A."/>
            <person name="Frisvad J.C."/>
            <person name="Nielsen K.L."/>
        </authorList>
    </citation>
    <scope>NUCLEOTIDE SEQUENCE</scope>
    <source>
        <strain evidence="2">IBT 29864</strain>
    </source>
</reference>
<keyword evidence="1" id="KW-0812">Transmembrane</keyword>
<sequence length="144" mass="16411">MEIMVLMIVILILAVIIGILWVVKLKGLLKAHLGRSDDPADPGHESKALRARKHALRNRHIALTKRSRAINDRLSAHSRKEDALTKFIHSTMPCARELDAAIFVQLRAITFEKGSIILEIRELQAEWIIYKSELEALQTRWSNS</sequence>
<dbReference type="GeneID" id="81435160"/>
<name>A0A9W9SMW4_9EURO</name>
<comment type="caution">
    <text evidence="2">The sequence shown here is derived from an EMBL/GenBank/DDBJ whole genome shotgun (WGS) entry which is preliminary data.</text>
</comment>
<feature type="transmembrane region" description="Helical" evidence="1">
    <location>
        <begin position="6"/>
        <end position="23"/>
    </location>
</feature>
<dbReference type="EMBL" id="JAPZBS010000002">
    <property type="protein sequence ID" value="KAJ5380624.1"/>
    <property type="molecule type" value="Genomic_DNA"/>
</dbReference>
<reference evidence="2" key="1">
    <citation type="submission" date="2022-11" db="EMBL/GenBank/DDBJ databases">
        <authorList>
            <person name="Petersen C."/>
        </authorList>
    </citation>
    <scope>NUCLEOTIDE SEQUENCE</scope>
    <source>
        <strain evidence="2">IBT 29864</strain>
    </source>
</reference>
<keyword evidence="1" id="KW-0472">Membrane</keyword>
<keyword evidence="1" id="KW-1133">Transmembrane helix</keyword>
<dbReference type="Proteomes" id="UP001147782">
    <property type="component" value="Unassembled WGS sequence"/>
</dbReference>
<proteinExistence type="predicted"/>
<dbReference type="RefSeq" id="XP_056558195.1">
    <property type="nucleotide sequence ID" value="XM_056695983.1"/>
</dbReference>
<protein>
    <submittedName>
        <fullName evidence="2">Uncharacterized protein</fullName>
    </submittedName>
</protein>